<keyword evidence="3" id="KW-1185">Reference proteome</keyword>
<feature type="transmembrane region" description="Helical" evidence="1">
    <location>
        <begin position="103"/>
        <end position="128"/>
    </location>
</feature>
<dbReference type="RefSeq" id="WP_323692042.1">
    <property type="nucleotide sequence ID" value="NZ_CP116341.1"/>
</dbReference>
<keyword evidence="1" id="KW-1133">Transmembrane helix</keyword>
<evidence type="ECO:0000313" key="3">
    <source>
        <dbReference type="Proteomes" id="UP001303532"/>
    </source>
</evidence>
<organism evidence="2 3">
    <name type="scientific">Sporosarcina jeotgali</name>
    <dbReference type="NCBI Taxonomy" id="3020056"/>
    <lineage>
        <taxon>Bacteria</taxon>
        <taxon>Bacillati</taxon>
        <taxon>Bacillota</taxon>
        <taxon>Bacilli</taxon>
        <taxon>Bacillales</taxon>
        <taxon>Caryophanaceae</taxon>
        <taxon>Sporosarcina</taxon>
    </lineage>
</organism>
<feature type="transmembrane region" description="Helical" evidence="1">
    <location>
        <begin position="51"/>
        <end position="71"/>
    </location>
</feature>
<keyword evidence="1" id="KW-0472">Membrane</keyword>
<reference evidence="2 3" key="1">
    <citation type="submission" date="2023-01" db="EMBL/GenBank/DDBJ databases">
        <title>Sporosarcina sp. nov., isolated from Korean tranditional fermented seafood 'Jeotgal'.</title>
        <authorList>
            <person name="Yang A.-I."/>
        </authorList>
    </citation>
    <scope>NUCLEOTIDE SEQUENCE [LARGE SCALE GENOMIC DNA]</scope>
    <source>
        <strain evidence="2 3">B2O-1</strain>
    </source>
</reference>
<keyword evidence="1" id="KW-0812">Transmembrane</keyword>
<accession>A0ABZ0KY87</accession>
<protein>
    <recommendedName>
        <fullName evidence="4">ABC transporter permease</fullName>
    </recommendedName>
</protein>
<gene>
    <name evidence="2" type="ORF">PGH26_00110</name>
</gene>
<feature type="transmembrane region" description="Helical" evidence="1">
    <location>
        <begin position="185"/>
        <end position="202"/>
    </location>
</feature>
<feature type="transmembrane region" description="Helical" evidence="1">
    <location>
        <begin position="247"/>
        <end position="265"/>
    </location>
</feature>
<feature type="transmembrane region" description="Helical" evidence="1">
    <location>
        <begin position="156"/>
        <end position="178"/>
    </location>
</feature>
<evidence type="ECO:0000256" key="1">
    <source>
        <dbReference type="SAM" id="Phobius"/>
    </source>
</evidence>
<dbReference type="Proteomes" id="UP001303532">
    <property type="component" value="Chromosome"/>
</dbReference>
<proteinExistence type="predicted"/>
<evidence type="ECO:0008006" key="4">
    <source>
        <dbReference type="Google" id="ProtNLM"/>
    </source>
</evidence>
<feature type="transmembrane region" description="Helical" evidence="1">
    <location>
        <begin position="20"/>
        <end position="39"/>
    </location>
</feature>
<sequence>MGFSKLAWVEGKKLFLQNELYMALFLCTVLYAMGTNATIDSSQAVFFWQEMASVMPYIGYMLIAVTIVVGVSRCMPFEREKEMEELLVTYKAGRVQLLVVKQFVLFLFCVSIVLFYYVITSLVLLAYASPTGLFVQMGANTPNYLTPNPDWTFAKLMILEGGYMVLASYIFALFVFLLSLFIKRSVFIMLTAGGIFAFWELYEKYIFYYIQTMPGIEYLENVYRYGLNGMLSFEYLEGYVVLSNTEVLLLFLSLAAGLFTVNLILGRRRINVALGS</sequence>
<evidence type="ECO:0000313" key="2">
    <source>
        <dbReference type="EMBL" id="WOV84386.1"/>
    </source>
</evidence>
<name>A0ABZ0KY87_9BACL</name>
<dbReference type="EMBL" id="CP116341">
    <property type="protein sequence ID" value="WOV84386.1"/>
    <property type="molecule type" value="Genomic_DNA"/>
</dbReference>